<name>A0A1N6FUL3_9RHOB</name>
<dbReference type="Pfam" id="PF09956">
    <property type="entry name" value="Phage_cement_2"/>
    <property type="match status" value="1"/>
</dbReference>
<proteinExistence type="predicted"/>
<dbReference type="EMBL" id="FSRL01000001">
    <property type="protein sequence ID" value="SIN98948.1"/>
    <property type="molecule type" value="Genomic_DNA"/>
</dbReference>
<reference evidence="2" key="1">
    <citation type="submission" date="2016-11" db="EMBL/GenBank/DDBJ databases">
        <authorList>
            <person name="Varghese N."/>
            <person name="Submissions S."/>
        </authorList>
    </citation>
    <scope>NUCLEOTIDE SEQUENCE [LARGE SCALE GENOMIC DNA]</scope>
    <source>
        <strain evidence="2">DSM 29440</strain>
    </source>
</reference>
<evidence type="ECO:0000313" key="1">
    <source>
        <dbReference type="EMBL" id="SIN98948.1"/>
    </source>
</evidence>
<dbReference type="STRING" id="1217970.SAMN05444002_1971"/>
<organism evidence="1 2">
    <name type="scientific">Vannielia litorea</name>
    <dbReference type="NCBI Taxonomy" id="1217970"/>
    <lineage>
        <taxon>Bacteria</taxon>
        <taxon>Pseudomonadati</taxon>
        <taxon>Pseudomonadota</taxon>
        <taxon>Alphaproteobacteria</taxon>
        <taxon>Rhodobacterales</taxon>
        <taxon>Paracoccaceae</taxon>
        <taxon>Vannielia</taxon>
    </lineage>
</organism>
<dbReference type="Proteomes" id="UP000184932">
    <property type="component" value="Unassembled WGS sequence"/>
</dbReference>
<accession>A0A1N6FUL3</accession>
<protein>
    <submittedName>
        <fullName evidence="1">Predicted phage recombinase, RecA/RadA family</fullName>
    </submittedName>
</protein>
<keyword evidence="2" id="KW-1185">Reference proteome</keyword>
<dbReference type="PIRSF" id="PIRSF030771">
    <property type="entry name" value="UCP030771"/>
    <property type="match status" value="1"/>
</dbReference>
<gene>
    <name evidence="1" type="ORF">SAMN05444002_1971</name>
</gene>
<evidence type="ECO:0000313" key="2">
    <source>
        <dbReference type="Proteomes" id="UP000184932"/>
    </source>
</evidence>
<dbReference type="InterPro" id="IPR011231">
    <property type="entry name" value="Phage_VT1-Sakai_H0018"/>
</dbReference>
<sequence length="107" mass="10550">MKNFVQKGEAITVAAPAAVASGEGVLVGALFGVASGDAASGEDVTIQTLGVFELPKASTDVVTVGAAVYWDATEGEVTVTATDNTFIGHAVAAAGNPSGTARVRLSV</sequence>
<dbReference type="OrthoDB" id="5365964at2"/>
<dbReference type="RefSeq" id="WP_074256049.1">
    <property type="nucleotide sequence ID" value="NZ_FSRL01000001.1"/>
</dbReference>
<dbReference type="AlphaFoldDB" id="A0A1N6FUL3"/>